<proteinExistence type="predicted"/>
<protein>
    <submittedName>
        <fullName evidence="2">Uncharacterized protein</fullName>
    </submittedName>
</protein>
<sequence>MATAPSHYIRTIHTPFTAASSSAWATASRGSQTLNHHHHNHLSNINALNNLGHPLQGQFAYARTERDGPNYSPSINSHNSHFYTQHLQSLSYPPHHNNNVHQLSNGQYVSISPKVAGLRKNAASSGLTSTANTVSHGPSGAAGGGRRRSASIRVPPPSFVPTHAPPPQTYKFDPFGDEPLSSSSETSVMPLSSGSQANRISSSEAPAEPETTRGSAPYTIHIPPAQPIEIQRYSSPPRSPRPASRALPPKAASLISLGPISPPRSSPPPADVIVPRQQSSGGPNLSKIVAGILLNRVHAVGKPMRRRVLPKGQGYRKSCLSSVVSVEA</sequence>
<feature type="region of interest" description="Disordered" evidence="1">
    <location>
        <begin position="122"/>
        <end position="221"/>
    </location>
</feature>
<feature type="compositionally biased region" description="Polar residues" evidence="1">
    <location>
        <begin position="180"/>
        <end position="204"/>
    </location>
</feature>
<accession>A0A0C3CMG7</accession>
<dbReference type="EMBL" id="KN831768">
    <property type="protein sequence ID" value="KIM49890.1"/>
    <property type="molecule type" value="Genomic_DNA"/>
</dbReference>
<evidence type="ECO:0000313" key="3">
    <source>
        <dbReference type="Proteomes" id="UP000053424"/>
    </source>
</evidence>
<evidence type="ECO:0000256" key="1">
    <source>
        <dbReference type="SAM" id="MobiDB-lite"/>
    </source>
</evidence>
<dbReference type="HOGENOM" id="CLU_804209_0_0_1"/>
<feature type="compositionally biased region" description="Polar residues" evidence="1">
    <location>
        <begin position="122"/>
        <end position="136"/>
    </location>
</feature>
<name>A0A0C3CMG7_HEBCY</name>
<organism evidence="2 3">
    <name type="scientific">Hebeloma cylindrosporum</name>
    <dbReference type="NCBI Taxonomy" id="76867"/>
    <lineage>
        <taxon>Eukaryota</taxon>
        <taxon>Fungi</taxon>
        <taxon>Dikarya</taxon>
        <taxon>Basidiomycota</taxon>
        <taxon>Agaricomycotina</taxon>
        <taxon>Agaricomycetes</taxon>
        <taxon>Agaricomycetidae</taxon>
        <taxon>Agaricales</taxon>
        <taxon>Agaricineae</taxon>
        <taxon>Hymenogastraceae</taxon>
        <taxon>Hebeloma</taxon>
    </lineage>
</organism>
<dbReference type="Proteomes" id="UP000053424">
    <property type="component" value="Unassembled WGS sequence"/>
</dbReference>
<gene>
    <name evidence="2" type="ORF">M413DRAFT_6715</name>
</gene>
<feature type="region of interest" description="Disordered" evidence="1">
    <location>
        <begin position="254"/>
        <end position="281"/>
    </location>
</feature>
<dbReference type="AlphaFoldDB" id="A0A0C3CMG7"/>
<dbReference type="STRING" id="686832.A0A0C3CMG7"/>
<keyword evidence="3" id="KW-1185">Reference proteome</keyword>
<reference evidence="2 3" key="1">
    <citation type="submission" date="2014-04" db="EMBL/GenBank/DDBJ databases">
        <authorList>
            <consortium name="DOE Joint Genome Institute"/>
            <person name="Kuo A."/>
            <person name="Gay G."/>
            <person name="Dore J."/>
            <person name="Kohler A."/>
            <person name="Nagy L.G."/>
            <person name="Floudas D."/>
            <person name="Copeland A."/>
            <person name="Barry K.W."/>
            <person name="Cichocki N."/>
            <person name="Veneault-Fourrey C."/>
            <person name="LaButti K."/>
            <person name="Lindquist E.A."/>
            <person name="Lipzen A."/>
            <person name="Lundell T."/>
            <person name="Morin E."/>
            <person name="Murat C."/>
            <person name="Sun H."/>
            <person name="Tunlid A."/>
            <person name="Henrissat B."/>
            <person name="Grigoriev I.V."/>
            <person name="Hibbett D.S."/>
            <person name="Martin F."/>
            <person name="Nordberg H.P."/>
            <person name="Cantor M.N."/>
            <person name="Hua S.X."/>
        </authorList>
    </citation>
    <scope>NUCLEOTIDE SEQUENCE [LARGE SCALE GENOMIC DNA]</scope>
    <source>
        <strain evidence="3">h7</strain>
    </source>
</reference>
<reference evidence="3" key="2">
    <citation type="submission" date="2015-01" db="EMBL/GenBank/DDBJ databases">
        <title>Evolutionary Origins and Diversification of the Mycorrhizal Mutualists.</title>
        <authorList>
            <consortium name="DOE Joint Genome Institute"/>
            <consortium name="Mycorrhizal Genomics Consortium"/>
            <person name="Kohler A."/>
            <person name="Kuo A."/>
            <person name="Nagy L.G."/>
            <person name="Floudas D."/>
            <person name="Copeland A."/>
            <person name="Barry K.W."/>
            <person name="Cichocki N."/>
            <person name="Veneault-Fourrey C."/>
            <person name="LaButti K."/>
            <person name="Lindquist E.A."/>
            <person name="Lipzen A."/>
            <person name="Lundell T."/>
            <person name="Morin E."/>
            <person name="Murat C."/>
            <person name="Riley R."/>
            <person name="Ohm R."/>
            <person name="Sun H."/>
            <person name="Tunlid A."/>
            <person name="Henrissat B."/>
            <person name="Grigoriev I.V."/>
            <person name="Hibbett D.S."/>
            <person name="Martin F."/>
        </authorList>
    </citation>
    <scope>NUCLEOTIDE SEQUENCE [LARGE SCALE GENOMIC DNA]</scope>
    <source>
        <strain evidence="3">h7</strain>
    </source>
</reference>
<feature type="compositionally biased region" description="Pro residues" evidence="1">
    <location>
        <begin position="154"/>
        <end position="168"/>
    </location>
</feature>
<feature type="compositionally biased region" description="Pro residues" evidence="1">
    <location>
        <begin position="260"/>
        <end position="270"/>
    </location>
</feature>
<evidence type="ECO:0000313" key="2">
    <source>
        <dbReference type="EMBL" id="KIM49890.1"/>
    </source>
</evidence>
<dbReference type="OrthoDB" id="2668396at2759"/>